<evidence type="ECO:0000313" key="2">
    <source>
        <dbReference type="EMBL" id="ETN97165.1"/>
    </source>
</evidence>
<reference evidence="2 3" key="1">
    <citation type="journal article" date="2013" name="Curr. Biol.">
        <title>The Genome of the Foraminiferan Reticulomyxa filosa.</title>
        <authorList>
            <person name="Glockner G."/>
            <person name="Hulsmann N."/>
            <person name="Schleicher M."/>
            <person name="Noegel A.A."/>
            <person name="Eichinger L."/>
            <person name="Gallinger C."/>
            <person name="Pawlowski J."/>
            <person name="Sierra R."/>
            <person name="Euteneuer U."/>
            <person name="Pillet L."/>
            <person name="Moustafa A."/>
            <person name="Platzer M."/>
            <person name="Groth M."/>
            <person name="Szafranski K."/>
            <person name="Schliwa M."/>
        </authorList>
    </citation>
    <scope>NUCLEOTIDE SEQUENCE [LARGE SCALE GENOMIC DNA]</scope>
</reference>
<feature type="non-terminal residue" evidence="2">
    <location>
        <position position="142"/>
    </location>
</feature>
<keyword evidence="1" id="KW-0175">Coiled coil</keyword>
<protein>
    <submittedName>
        <fullName evidence="2">Uncharacterized protein</fullName>
    </submittedName>
</protein>
<accession>X6L785</accession>
<comment type="caution">
    <text evidence="2">The sequence shown here is derived from an EMBL/GenBank/DDBJ whole genome shotgun (WGS) entry which is preliminary data.</text>
</comment>
<evidence type="ECO:0000313" key="3">
    <source>
        <dbReference type="Proteomes" id="UP000023152"/>
    </source>
</evidence>
<name>X6L785_RETFI</name>
<evidence type="ECO:0000256" key="1">
    <source>
        <dbReference type="SAM" id="Coils"/>
    </source>
</evidence>
<organism evidence="2 3">
    <name type="scientific">Reticulomyxa filosa</name>
    <dbReference type="NCBI Taxonomy" id="46433"/>
    <lineage>
        <taxon>Eukaryota</taxon>
        <taxon>Sar</taxon>
        <taxon>Rhizaria</taxon>
        <taxon>Retaria</taxon>
        <taxon>Foraminifera</taxon>
        <taxon>Monothalamids</taxon>
        <taxon>Reticulomyxidae</taxon>
        <taxon>Reticulomyxa</taxon>
    </lineage>
</organism>
<proteinExistence type="predicted"/>
<gene>
    <name evidence="2" type="ORF">RFI_40366</name>
</gene>
<dbReference type="EMBL" id="ASPP01050600">
    <property type="protein sequence ID" value="ETN97165.1"/>
    <property type="molecule type" value="Genomic_DNA"/>
</dbReference>
<sequence>GKKDGQIIELTKMIKSLNTNVQQLEIDMNQNNDELKKQFEHYKEIIQTNFKNQNQNLNIEQFQIQIKTQNKTEEKEKELDINELKCNKNCQNMVSLLIFPSLKNGLDFLLMNENDQTIHLKNNEWNNYNLGIYLLGKNITLT</sequence>
<feature type="non-terminal residue" evidence="2">
    <location>
        <position position="1"/>
    </location>
</feature>
<dbReference type="Proteomes" id="UP000023152">
    <property type="component" value="Unassembled WGS sequence"/>
</dbReference>
<feature type="coiled-coil region" evidence="1">
    <location>
        <begin position="7"/>
        <end position="34"/>
    </location>
</feature>
<dbReference type="AlphaFoldDB" id="X6L785"/>
<keyword evidence="3" id="KW-1185">Reference proteome</keyword>